<dbReference type="InterPro" id="IPR030802">
    <property type="entry name" value="Permease_MalE"/>
</dbReference>
<gene>
    <name evidence="2" type="ORF">PAI11_24810</name>
</gene>
<feature type="transmembrane region" description="Helical" evidence="1">
    <location>
        <begin position="200"/>
        <end position="223"/>
    </location>
</feature>
<proteinExistence type="predicted"/>
<accession>H0E6N1</accession>
<feature type="transmembrane region" description="Helical" evidence="1">
    <location>
        <begin position="62"/>
        <end position="82"/>
    </location>
</feature>
<keyword evidence="1" id="KW-0812">Transmembrane</keyword>
<keyword evidence="3" id="KW-1185">Reference proteome</keyword>
<dbReference type="PANTHER" id="PTHR30188:SF4">
    <property type="entry name" value="PROTEIN TRIGALACTOSYLDIACYLGLYCEROL 1, CHLOROPLASTIC"/>
    <property type="match status" value="1"/>
</dbReference>
<feature type="transmembrane region" description="Helical" evidence="1">
    <location>
        <begin position="163"/>
        <end position="188"/>
    </location>
</feature>
<keyword evidence="1" id="KW-0472">Membrane</keyword>
<sequence>MAVEPAPPRALGRWQAAAVELADLAALAAATVRCWFTPPFGWWGEAVAQGWLLVRRTLIPTMLSLFAFGFGAVAVQGGGFVSELGAADRMGALFSVASLREFVPFVTGMVVAGVAGTAICADLGARRVREELDALAVIGVDAVRTLVAPRVLALMVITPALNIVGLVLATLSGLAAVGAFGGTTGGFLASFQAGFTLPDLIANVVKTTVFGFIIGIVCAHKGMNASGGSEGVGRAVNQAVVIAFIAIFVFNYAFNATYQAALPSAQDIR</sequence>
<dbReference type="Pfam" id="PF02405">
    <property type="entry name" value="MlaE"/>
    <property type="match status" value="1"/>
</dbReference>
<evidence type="ECO:0000313" key="3">
    <source>
        <dbReference type="Proteomes" id="UP000005143"/>
    </source>
</evidence>
<keyword evidence="1" id="KW-1133">Transmembrane helix</keyword>
<dbReference type="GO" id="GO:0005548">
    <property type="term" value="F:phospholipid transporter activity"/>
    <property type="evidence" value="ECO:0007669"/>
    <property type="project" value="TreeGrafter"/>
</dbReference>
<feature type="transmembrane region" description="Helical" evidence="1">
    <location>
        <begin position="235"/>
        <end position="254"/>
    </location>
</feature>
<comment type="caution">
    <text evidence="2">The sequence shown here is derived from an EMBL/GenBank/DDBJ whole genome shotgun (WGS) entry which is preliminary data.</text>
</comment>
<dbReference type="EMBL" id="AGUD01000206">
    <property type="protein sequence ID" value="EHN10678.1"/>
    <property type="molecule type" value="Genomic_DNA"/>
</dbReference>
<dbReference type="PATRIC" id="fig|1097667.3.peg.2463"/>
<dbReference type="PANTHER" id="PTHR30188">
    <property type="entry name" value="ABC TRANSPORTER PERMEASE PROTEIN-RELATED"/>
    <property type="match status" value="1"/>
</dbReference>
<organism evidence="2 3">
    <name type="scientific">Patulibacter medicamentivorans</name>
    <dbReference type="NCBI Taxonomy" id="1097667"/>
    <lineage>
        <taxon>Bacteria</taxon>
        <taxon>Bacillati</taxon>
        <taxon>Actinomycetota</taxon>
        <taxon>Thermoleophilia</taxon>
        <taxon>Solirubrobacterales</taxon>
        <taxon>Patulibacteraceae</taxon>
        <taxon>Patulibacter</taxon>
    </lineage>
</organism>
<name>H0E6N1_9ACTN</name>
<reference evidence="2 3" key="1">
    <citation type="journal article" date="2013" name="Biodegradation">
        <title>Quantitative proteomic analysis of ibuprofen-degrading Patulibacter sp. strain I11.</title>
        <authorList>
            <person name="Almeida B."/>
            <person name="Kjeldal H."/>
            <person name="Lolas I."/>
            <person name="Knudsen A.D."/>
            <person name="Carvalho G."/>
            <person name="Nielsen K.L."/>
            <person name="Barreto Crespo M.T."/>
            <person name="Stensballe A."/>
            <person name="Nielsen J.L."/>
        </authorList>
    </citation>
    <scope>NUCLEOTIDE SEQUENCE [LARGE SCALE GENOMIC DNA]</scope>
    <source>
        <strain evidence="2 3">I11</strain>
    </source>
</reference>
<dbReference type="Proteomes" id="UP000005143">
    <property type="component" value="Unassembled WGS sequence"/>
</dbReference>
<feature type="transmembrane region" description="Helical" evidence="1">
    <location>
        <begin position="102"/>
        <end position="123"/>
    </location>
</feature>
<evidence type="ECO:0000256" key="1">
    <source>
        <dbReference type="SAM" id="Phobius"/>
    </source>
</evidence>
<dbReference type="AlphaFoldDB" id="H0E6N1"/>
<evidence type="ECO:0000313" key="2">
    <source>
        <dbReference type="EMBL" id="EHN10678.1"/>
    </source>
</evidence>
<protein>
    <submittedName>
        <fullName evidence="2">Putative ABC-transporter integral membrane protein</fullName>
    </submittedName>
</protein>
<dbReference type="GO" id="GO:0043190">
    <property type="term" value="C:ATP-binding cassette (ABC) transporter complex"/>
    <property type="evidence" value="ECO:0007669"/>
    <property type="project" value="InterPro"/>
</dbReference>